<protein>
    <recommendedName>
        <fullName evidence="1">Clr5 domain-containing protein</fullName>
    </recommendedName>
</protein>
<dbReference type="InterPro" id="IPR025676">
    <property type="entry name" value="Clr5_dom"/>
</dbReference>
<evidence type="ECO:0000259" key="1">
    <source>
        <dbReference type="Pfam" id="PF14420"/>
    </source>
</evidence>
<dbReference type="Pfam" id="PF14420">
    <property type="entry name" value="Clr5"/>
    <property type="match status" value="1"/>
</dbReference>
<reference evidence="2 3" key="1">
    <citation type="submission" date="2015-01" db="EMBL/GenBank/DDBJ databases">
        <title>The Genome Sequence of Exophiala sideris CBS121828.</title>
        <authorList>
            <consortium name="The Broad Institute Genomics Platform"/>
            <person name="Cuomo C."/>
            <person name="de Hoog S."/>
            <person name="Gorbushina A."/>
            <person name="Stielow B."/>
            <person name="Teixiera M."/>
            <person name="Abouelleil A."/>
            <person name="Chapman S.B."/>
            <person name="Priest M."/>
            <person name="Young S.K."/>
            <person name="Wortman J."/>
            <person name="Nusbaum C."/>
            <person name="Birren B."/>
        </authorList>
    </citation>
    <scope>NUCLEOTIDE SEQUENCE [LARGE SCALE GENOMIC DNA]</scope>
    <source>
        <strain evidence="2 3">CBS 121828</strain>
    </source>
</reference>
<proteinExistence type="predicted"/>
<dbReference type="EMBL" id="KN846953">
    <property type="protein sequence ID" value="KIV78953.1"/>
    <property type="molecule type" value="Genomic_DNA"/>
</dbReference>
<sequence>MTSTTSRPGLGDEVESTLKLKKRRTTDADWDEHKAEMINLYIGEKWSRDRVREIMNVKYGRDIT</sequence>
<dbReference type="AlphaFoldDB" id="A0A0D1YVU0"/>
<evidence type="ECO:0000313" key="3">
    <source>
        <dbReference type="Proteomes" id="UP000053599"/>
    </source>
</evidence>
<gene>
    <name evidence="2" type="ORF">PV11_06551</name>
</gene>
<dbReference type="HOGENOM" id="CLU_2867660_0_0_1"/>
<feature type="domain" description="Clr5" evidence="1">
    <location>
        <begin position="27"/>
        <end position="61"/>
    </location>
</feature>
<accession>A0A0D1YVU0</accession>
<name>A0A0D1YVU0_9EURO</name>
<evidence type="ECO:0000313" key="2">
    <source>
        <dbReference type="EMBL" id="KIV78953.1"/>
    </source>
</evidence>
<organism evidence="2 3">
    <name type="scientific">Exophiala sideris</name>
    <dbReference type="NCBI Taxonomy" id="1016849"/>
    <lineage>
        <taxon>Eukaryota</taxon>
        <taxon>Fungi</taxon>
        <taxon>Dikarya</taxon>
        <taxon>Ascomycota</taxon>
        <taxon>Pezizomycotina</taxon>
        <taxon>Eurotiomycetes</taxon>
        <taxon>Chaetothyriomycetidae</taxon>
        <taxon>Chaetothyriales</taxon>
        <taxon>Herpotrichiellaceae</taxon>
        <taxon>Exophiala</taxon>
    </lineage>
</organism>
<dbReference type="Proteomes" id="UP000053599">
    <property type="component" value="Unassembled WGS sequence"/>
</dbReference>